<keyword evidence="2" id="KW-1185">Reference proteome</keyword>
<sequence length="184" mass="21133">MPLRACSFSIAYAANLPIGAVHMLTPEDLLLRPDLVITEYLCNDLISGFFEVSLALFTLPYIWCVQNRFQTVRGLQKPDGVAYAMYLFTFMLRHSAGQGFTSQAQRNRAPMCDYSRHIRVSRVRFRRKRLNPRVDGEDECGNSCQPVLCFNYFPLLQRNASVDADREKHIRHLGQQVRRSSASQ</sequence>
<accession>A0A433DM19</accession>
<name>A0A433DM19_9FUNG</name>
<protein>
    <submittedName>
        <fullName evidence="1">Uncharacterized protein</fullName>
    </submittedName>
</protein>
<organism evidence="1 2">
    <name type="scientific">Jimgerdemannia flammicorona</name>
    <dbReference type="NCBI Taxonomy" id="994334"/>
    <lineage>
        <taxon>Eukaryota</taxon>
        <taxon>Fungi</taxon>
        <taxon>Fungi incertae sedis</taxon>
        <taxon>Mucoromycota</taxon>
        <taxon>Mucoromycotina</taxon>
        <taxon>Endogonomycetes</taxon>
        <taxon>Endogonales</taxon>
        <taxon>Endogonaceae</taxon>
        <taxon>Jimgerdemannia</taxon>
    </lineage>
</organism>
<dbReference type="EMBL" id="RBNI01000335">
    <property type="protein sequence ID" value="RUP51914.1"/>
    <property type="molecule type" value="Genomic_DNA"/>
</dbReference>
<proteinExistence type="predicted"/>
<evidence type="ECO:0000313" key="2">
    <source>
        <dbReference type="Proteomes" id="UP000268093"/>
    </source>
</evidence>
<evidence type="ECO:0000313" key="1">
    <source>
        <dbReference type="EMBL" id="RUP51914.1"/>
    </source>
</evidence>
<dbReference type="AlphaFoldDB" id="A0A433DM19"/>
<gene>
    <name evidence="1" type="ORF">BC936DRAFT_144568</name>
</gene>
<reference evidence="1 2" key="1">
    <citation type="journal article" date="2018" name="New Phytol.">
        <title>Phylogenomics of Endogonaceae and evolution of mycorrhizas within Mucoromycota.</title>
        <authorList>
            <person name="Chang Y."/>
            <person name="Desiro A."/>
            <person name="Na H."/>
            <person name="Sandor L."/>
            <person name="Lipzen A."/>
            <person name="Clum A."/>
            <person name="Barry K."/>
            <person name="Grigoriev I.V."/>
            <person name="Martin F.M."/>
            <person name="Stajich J.E."/>
            <person name="Smith M.E."/>
            <person name="Bonito G."/>
            <person name="Spatafora J.W."/>
        </authorList>
    </citation>
    <scope>NUCLEOTIDE SEQUENCE [LARGE SCALE GENOMIC DNA]</scope>
    <source>
        <strain evidence="1 2">GMNB39</strain>
    </source>
</reference>
<comment type="caution">
    <text evidence="1">The sequence shown here is derived from an EMBL/GenBank/DDBJ whole genome shotgun (WGS) entry which is preliminary data.</text>
</comment>
<dbReference type="Proteomes" id="UP000268093">
    <property type="component" value="Unassembled WGS sequence"/>
</dbReference>